<dbReference type="Proteomes" id="UP000216682">
    <property type="component" value="Unassembled WGS sequence"/>
</dbReference>
<reference evidence="8 9" key="1">
    <citation type="submission" date="2017-07" db="EMBL/GenBank/DDBJ databases">
        <title>Shotgun whole genome sequences of three halophilic bacterial isolates.</title>
        <authorList>
            <person name="Pozzo T."/>
            <person name="Higdon S.M."/>
            <person name="Quillaguaman J."/>
        </authorList>
    </citation>
    <scope>NUCLEOTIDE SEQUENCE [LARGE SCALE GENOMIC DNA]</scope>
    <source>
        <strain evidence="8 9">BU-1</strain>
    </source>
</reference>
<evidence type="ECO:0000313" key="9">
    <source>
        <dbReference type="Proteomes" id="UP000216682"/>
    </source>
</evidence>
<evidence type="ECO:0000256" key="3">
    <source>
        <dbReference type="ARBA" id="ARBA00022801"/>
    </source>
</evidence>
<dbReference type="SUPFAM" id="SSF56300">
    <property type="entry name" value="Metallo-dependent phosphatases"/>
    <property type="match status" value="1"/>
</dbReference>
<dbReference type="PANTHER" id="PTHR36303">
    <property type="entry name" value="2',3'-CYCLIC-NUCLEOTIDE 2'-PHOSPHODIESTERASE"/>
    <property type="match status" value="1"/>
</dbReference>
<dbReference type="Gene3D" id="3.60.21.10">
    <property type="match status" value="1"/>
</dbReference>
<name>A0A265EAN2_9STAP</name>
<evidence type="ECO:0000256" key="1">
    <source>
        <dbReference type="ARBA" id="ARBA00001965"/>
    </source>
</evidence>
<dbReference type="GO" id="GO:0004113">
    <property type="term" value="F:2',3'-cyclic-nucleotide 3'-phosphodiesterase activity"/>
    <property type="evidence" value="ECO:0007669"/>
    <property type="project" value="TreeGrafter"/>
</dbReference>
<evidence type="ECO:0000256" key="6">
    <source>
        <dbReference type="PIRSR" id="PIRSR004789-50"/>
    </source>
</evidence>
<comment type="similarity">
    <text evidence="5">Belongs to the YmdB-like family.</text>
</comment>
<dbReference type="PIRSF" id="PIRSF004789">
    <property type="entry name" value="DR1281"/>
    <property type="match status" value="1"/>
</dbReference>
<keyword evidence="3" id="KW-0378">Hydrolase</keyword>
<accession>A0A265EAN2</accession>
<dbReference type="EMBL" id="NPEZ01000001">
    <property type="protein sequence ID" value="OZT78328.1"/>
    <property type="molecule type" value="Genomic_DNA"/>
</dbReference>
<dbReference type="FunFam" id="3.60.21.10:FF:000016">
    <property type="entry name" value="Putative metallophosphoesterase"/>
    <property type="match status" value="1"/>
</dbReference>
<evidence type="ECO:0000256" key="5">
    <source>
        <dbReference type="ARBA" id="ARBA00061401"/>
    </source>
</evidence>
<evidence type="ECO:0000256" key="4">
    <source>
        <dbReference type="ARBA" id="ARBA00023004"/>
    </source>
</evidence>
<evidence type="ECO:0000313" key="8">
    <source>
        <dbReference type="EMBL" id="OZT78328.1"/>
    </source>
</evidence>
<feature type="binding site" evidence="7">
    <location>
        <position position="40"/>
    </location>
    <ligand>
        <name>Fe cation</name>
        <dbReference type="ChEBI" id="CHEBI:24875"/>
        <label>1</label>
    </ligand>
</feature>
<feature type="binding site" evidence="7">
    <location>
        <position position="67"/>
    </location>
    <ligand>
        <name>Fe cation</name>
        <dbReference type="ChEBI" id="CHEBI:24875"/>
        <label>2</label>
    </ligand>
</feature>
<gene>
    <name evidence="8" type="ORF">CFN03_03345</name>
</gene>
<dbReference type="InterPro" id="IPR029052">
    <property type="entry name" value="Metallo-depent_PP-like"/>
</dbReference>
<keyword evidence="2 7" id="KW-0479">Metal-binding</keyword>
<dbReference type="Pfam" id="PF13277">
    <property type="entry name" value="YmdB"/>
    <property type="match status" value="1"/>
</dbReference>
<proteinExistence type="inferred from homology"/>
<evidence type="ECO:0000256" key="2">
    <source>
        <dbReference type="ARBA" id="ARBA00022723"/>
    </source>
</evidence>
<feature type="binding site" evidence="7">
    <location>
        <position position="8"/>
    </location>
    <ligand>
        <name>Fe cation</name>
        <dbReference type="ChEBI" id="CHEBI:24875"/>
        <label>1</label>
    </ligand>
</feature>
<comment type="cofactor">
    <cofactor evidence="1">
        <name>Fe(3+)</name>
        <dbReference type="ChEBI" id="CHEBI:29034"/>
    </cofactor>
</comment>
<dbReference type="AlphaFoldDB" id="A0A265EAN2"/>
<evidence type="ECO:0000256" key="7">
    <source>
        <dbReference type="PIRSR" id="PIRSR004789-51"/>
    </source>
</evidence>
<organism evidence="8 9">
    <name type="scientific">Salinicoccus roseus</name>
    <dbReference type="NCBI Taxonomy" id="45670"/>
    <lineage>
        <taxon>Bacteria</taxon>
        <taxon>Bacillati</taxon>
        <taxon>Bacillota</taxon>
        <taxon>Bacilli</taxon>
        <taxon>Bacillales</taxon>
        <taxon>Staphylococcaceae</taxon>
        <taxon>Salinicoccus</taxon>
    </lineage>
</organism>
<dbReference type="GO" id="GO:0046872">
    <property type="term" value="F:metal ion binding"/>
    <property type="evidence" value="ECO:0007669"/>
    <property type="project" value="UniProtKB-KW"/>
</dbReference>
<feature type="binding site" evidence="7">
    <location>
        <position position="148"/>
    </location>
    <ligand>
        <name>Fe cation</name>
        <dbReference type="ChEBI" id="CHEBI:24875"/>
        <label>2</label>
    </ligand>
</feature>
<feature type="active site" description="Proton donor" evidence="6">
    <location>
        <position position="68"/>
    </location>
</feature>
<protein>
    <submittedName>
        <fullName evidence="8">TIGR00282 family metallophosphoesterase</fullName>
    </submittedName>
</protein>
<dbReference type="CDD" id="cd07382">
    <property type="entry name" value="MPP_DR1281"/>
    <property type="match status" value="1"/>
</dbReference>
<feature type="binding site" evidence="7">
    <location>
        <position position="39"/>
    </location>
    <ligand>
        <name>Fe cation</name>
        <dbReference type="ChEBI" id="CHEBI:24875"/>
        <label>1</label>
    </ligand>
</feature>
<feature type="binding site" evidence="7">
    <location>
        <position position="39"/>
    </location>
    <ligand>
        <name>Fe cation</name>
        <dbReference type="ChEBI" id="CHEBI:24875"/>
        <label>2</label>
    </ligand>
</feature>
<dbReference type="RefSeq" id="WP_094905777.1">
    <property type="nucleotide sequence ID" value="NZ_BMCA01000001.1"/>
</dbReference>
<dbReference type="PANTHER" id="PTHR36303:SF1">
    <property type="entry name" value="2',3'-CYCLIC-NUCLEOTIDE 2'-PHOSPHODIESTERASE"/>
    <property type="match status" value="1"/>
</dbReference>
<dbReference type="NCBIfam" id="TIGR00282">
    <property type="entry name" value="TIGR00282 family metallophosphoesterase"/>
    <property type="match status" value="1"/>
</dbReference>
<feature type="binding site" evidence="7">
    <location>
        <position position="173"/>
    </location>
    <ligand>
        <name>Fe cation</name>
        <dbReference type="ChEBI" id="CHEBI:24875"/>
        <label>2</label>
    </ligand>
</feature>
<comment type="caution">
    <text evidence="8">The sequence shown here is derived from an EMBL/GenBank/DDBJ whole genome shotgun (WGS) entry which is preliminary data.</text>
</comment>
<dbReference type="InterPro" id="IPR005235">
    <property type="entry name" value="YmdB-like"/>
</dbReference>
<feature type="binding site" evidence="7">
    <location>
        <position position="175"/>
    </location>
    <ligand>
        <name>Fe cation</name>
        <dbReference type="ChEBI" id="CHEBI:24875"/>
        <label>1</label>
    </ligand>
</feature>
<sequence>MRILFIGDIVGKIGRRMLKEHLLELKRQHGAQVAIVNGENAAHGKGITEKIYKELLTAGADFITLGNHAFAKRDVYEFLDEDIRMIRPANFPEGAPGRGHGVVNVNGVKLLIMNLQGRSFMDAIDCPFRKADGILEEVEADEIFVDFHSETTSESLAMGHYLDGRVDAVVGTHTHVQTNDEQVLPEGTKYITDVGMTGFRDGILGIRKEEVIERFLHQLPVRHNVPEEGPGILSGVIIDTKTNKIDTIRIRE</sequence>
<keyword evidence="4" id="KW-0408">Iron</keyword>